<sequence>MRLRALAIAGLAALASGCAATRPLPAPAPAPAPAPDLAAPPVAGGDGAPGARAPEAAVDGGEDAAVAPVVTSATAPERGAGAEATPDVPRDPALERLRDEVLEAARARLGARTRLDCSGYVLAALRAAGLTPRLGPARSRSEALYRASRPVERPRPGDLVFFHDTYDRDLNGRAGDRFTHVGLVEAVEGDAVTILHRGGRVERIRMDLTRPSDPEANDPVRMARRRDARGTRYLAGELFAAYGELLDARVTQMLQGGRAAVPRARHPAAR</sequence>
<keyword evidence="4" id="KW-0788">Thiol protease</keyword>
<dbReference type="Gene3D" id="3.90.1720.10">
    <property type="entry name" value="endopeptidase domain like (from Nostoc punctiforme)"/>
    <property type="match status" value="1"/>
</dbReference>
<feature type="region of interest" description="Disordered" evidence="5">
    <location>
        <begin position="73"/>
        <end position="93"/>
    </location>
</feature>
<keyword evidence="6" id="KW-0732">Signal</keyword>
<name>B8J9S1_ANAD2</name>
<accession>B8J9S1</accession>
<organism evidence="8 9">
    <name type="scientific">Anaeromyxobacter dehalogenans (strain ATCC BAA-258 / DSM 21875 / 2CP-1)</name>
    <dbReference type="NCBI Taxonomy" id="455488"/>
    <lineage>
        <taxon>Bacteria</taxon>
        <taxon>Pseudomonadati</taxon>
        <taxon>Myxococcota</taxon>
        <taxon>Myxococcia</taxon>
        <taxon>Myxococcales</taxon>
        <taxon>Cystobacterineae</taxon>
        <taxon>Anaeromyxobacteraceae</taxon>
        <taxon>Anaeromyxobacter</taxon>
    </lineage>
</organism>
<evidence type="ECO:0000256" key="3">
    <source>
        <dbReference type="ARBA" id="ARBA00022801"/>
    </source>
</evidence>
<dbReference type="HOGENOM" id="CLU_1044437_0_0_7"/>
<evidence type="ECO:0000256" key="2">
    <source>
        <dbReference type="ARBA" id="ARBA00022670"/>
    </source>
</evidence>
<dbReference type="SUPFAM" id="SSF54001">
    <property type="entry name" value="Cysteine proteinases"/>
    <property type="match status" value="1"/>
</dbReference>
<dbReference type="InterPro" id="IPR038765">
    <property type="entry name" value="Papain-like_cys_pep_sf"/>
</dbReference>
<feature type="domain" description="NlpC/P60" evidence="7">
    <location>
        <begin position="112"/>
        <end position="182"/>
    </location>
</feature>
<evidence type="ECO:0000259" key="7">
    <source>
        <dbReference type="Pfam" id="PF00877"/>
    </source>
</evidence>
<evidence type="ECO:0000313" key="9">
    <source>
        <dbReference type="Proteomes" id="UP000007089"/>
    </source>
</evidence>
<dbReference type="AlphaFoldDB" id="B8J9S1"/>
<evidence type="ECO:0000313" key="8">
    <source>
        <dbReference type="EMBL" id="ACL67459.1"/>
    </source>
</evidence>
<protein>
    <recommendedName>
        <fullName evidence="7">NlpC/P60 domain-containing protein</fullName>
    </recommendedName>
</protein>
<keyword evidence="9" id="KW-1185">Reference proteome</keyword>
<feature type="chain" id="PRO_5002875027" description="NlpC/P60 domain-containing protein" evidence="6">
    <location>
        <begin position="21"/>
        <end position="270"/>
    </location>
</feature>
<dbReference type="KEGG" id="acp:A2cp1_4142"/>
<keyword evidence="2" id="KW-0645">Protease</keyword>
<proteinExistence type="inferred from homology"/>
<keyword evidence="3" id="KW-0378">Hydrolase</keyword>
<feature type="compositionally biased region" description="Low complexity" evidence="5">
    <location>
        <begin position="35"/>
        <end position="60"/>
    </location>
</feature>
<evidence type="ECO:0000256" key="5">
    <source>
        <dbReference type="SAM" id="MobiDB-lite"/>
    </source>
</evidence>
<dbReference type="EMBL" id="CP001359">
    <property type="protein sequence ID" value="ACL67459.1"/>
    <property type="molecule type" value="Genomic_DNA"/>
</dbReference>
<feature type="region of interest" description="Disordered" evidence="5">
    <location>
        <begin position="27"/>
        <end position="60"/>
    </location>
</feature>
<dbReference type="GO" id="GO:0008234">
    <property type="term" value="F:cysteine-type peptidase activity"/>
    <property type="evidence" value="ECO:0007669"/>
    <property type="project" value="UniProtKB-KW"/>
</dbReference>
<gene>
    <name evidence="8" type="ordered locus">A2cp1_4142</name>
</gene>
<feature type="signal peptide" evidence="6">
    <location>
        <begin position="1"/>
        <end position="20"/>
    </location>
</feature>
<comment type="similarity">
    <text evidence="1">Belongs to the peptidase C40 family.</text>
</comment>
<reference evidence="8" key="1">
    <citation type="submission" date="2009-01" db="EMBL/GenBank/DDBJ databases">
        <title>Complete sequence of Anaeromyxobacter dehalogenans 2CP-1.</title>
        <authorList>
            <consortium name="US DOE Joint Genome Institute"/>
            <person name="Lucas S."/>
            <person name="Copeland A."/>
            <person name="Lapidus A."/>
            <person name="Glavina del Rio T."/>
            <person name="Dalin E."/>
            <person name="Tice H."/>
            <person name="Bruce D."/>
            <person name="Goodwin L."/>
            <person name="Pitluck S."/>
            <person name="Saunders E."/>
            <person name="Brettin T."/>
            <person name="Detter J.C."/>
            <person name="Han C."/>
            <person name="Larimer F."/>
            <person name="Land M."/>
            <person name="Hauser L."/>
            <person name="Kyrpides N."/>
            <person name="Ovchinnikova G."/>
            <person name="Beliaev A.S."/>
            <person name="Richardson P."/>
        </authorList>
    </citation>
    <scope>NUCLEOTIDE SEQUENCE</scope>
    <source>
        <strain evidence="8">2CP-1</strain>
    </source>
</reference>
<evidence type="ECO:0000256" key="4">
    <source>
        <dbReference type="ARBA" id="ARBA00022807"/>
    </source>
</evidence>
<dbReference type="InterPro" id="IPR000064">
    <property type="entry name" value="NLP_P60_dom"/>
</dbReference>
<dbReference type="Pfam" id="PF00877">
    <property type="entry name" value="NLPC_P60"/>
    <property type="match status" value="1"/>
</dbReference>
<dbReference type="RefSeq" id="WP_015935178.1">
    <property type="nucleotide sequence ID" value="NC_011891.1"/>
</dbReference>
<evidence type="ECO:0000256" key="6">
    <source>
        <dbReference type="SAM" id="SignalP"/>
    </source>
</evidence>
<dbReference type="PROSITE" id="PS51257">
    <property type="entry name" value="PROKAR_LIPOPROTEIN"/>
    <property type="match status" value="1"/>
</dbReference>
<dbReference type="GO" id="GO:0006508">
    <property type="term" value="P:proteolysis"/>
    <property type="evidence" value="ECO:0007669"/>
    <property type="project" value="UniProtKB-KW"/>
</dbReference>
<dbReference type="Proteomes" id="UP000007089">
    <property type="component" value="Chromosome"/>
</dbReference>
<evidence type="ECO:0000256" key="1">
    <source>
        <dbReference type="ARBA" id="ARBA00007074"/>
    </source>
</evidence>